<accession>A0ABV1U297</accession>
<organism evidence="1 2">
    <name type="scientific">Streptomyces sp. 900105245</name>
    <dbReference type="NCBI Taxonomy" id="3154379"/>
    <lineage>
        <taxon>Bacteria</taxon>
        <taxon>Bacillati</taxon>
        <taxon>Actinomycetota</taxon>
        <taxon>Actinomycetes</taxon>
        <taxon>Kitasatosporales</taxon>
        <taxon>Streptomycetaceae</taxon>
        <taxon>Streptomyces</taxon>
    </lineage>
</organism>
<protein>
    <submittedName>
        <fullName evidence="1">2'-5' RNA ligase family protein</fullName>
    </submittedName>
</protein>
<dbReference type="GO" id="GO:0016874">
    <property type="term" value="F:ligase activity"/>
    <property type="evidence" value="ECO:0007669"/>
    <property type="project" value="UniProtKB-KW"/>
</dbReference>
<gene>
    <name evidence="1" type="ORF">ABT272_08760</name>
</gene>
<dbReference type="RefSeq" id="WP_352063206.1">
    <property type="nucleotide sequence ID" value="NZ_JBEPAZ010000005.1"/>
</dbReference>
<proteinExistence type="predicted"/>
<dbReference type="Pfam" id="PF13563">
    <property type="entry name" value="2_5_RNA_ligase2"/>
    <property type="match status" value="1"/>
</dbReference>
<name>A0ABV1U297_9ACTN</name>
<sequence>MHTVELLADTSTEERVRHIWQRLADAGLPSLASHPHPTNRPHVTLATSPELPWGVRRELCAALTALPLPLSLRGVIRFSGRVKILAWRVVPDAALAALQRQVWEVLAGYGPGEGNPLHEPGNWVPHISLARARSGAVPWPDELLPAELSQQWDGTFEGARSYDSTARTVQHLT</sequence>
<dbReference type="EMBL" id="JBEPAZ010000005">
    <property type="protein sequence ID" value="MER6427825.1"/>
    <property type="molecule type" value="Genomic_DNA"/>
</dbReference>
<keyword evidence="1" id="KW-0436">Ligase</keyword>
<dbReference type="SUPFAM" id="SSF55144">
    <property type="entry name" value="LigT-like"/>
    <property type="match status" value="1"/>
</dbReference>
<evidence type="ECO:0000313" key="2">
    <source>
        <dbReference type="Proteomes" id="UP001470023"/>
    </source>
</evidence>
<evidence type="ECO:0000313" key="1">
    <source>
        <dbReference type="EMBL" id="MER6427825.1"/>
    </source>
</evidence>
<dbReference type="InterPro" id="IPR009097">
    <property type="entry name" value="Cyclic_Pdiesterase"/>
</dbReference>
<dbReference type="Proteomes" id="UP001470023">
    <property type="component" value="Unassembled WGS sequence"/>
</dbReference>
<keyword evidence="2" id="KW-1185">Reference proteome</keyword>
<reference evidence="1 2" key="1">
    <citation type="submission" date="2024-06" db="EMBL/GenBank/DDBJ databases">
        <title>The Natural Products Discovery Center: Release of the First 8490 Sequenced Strains for Exploring Actinobacteria Biosynthetic Diversity.</title>
        <authorList>
            <person name="Kalkreuter E."/>
            <person name="Kautsar S.A."/>
            <person name="Yang D."/>
            <person name="Bader C.D."/>
            <person name="Teijaro C.N."/>
            <person name="Fluegel L."/>
            <person name="Davis C.M."/>
            <person name="Simpson J.R."/>
            <person name="Lauterbach L."/>
            <person name="Steele A.D."/>
            <person name="Gui C."/>
            <person name="Meng S."/>
            <person name="Li G."/>
            <person name="Viehrig K."/>
            <person name="Ye F."/>
            <person name="Su P."/>
            <person name="Kiefer A.F."/>
            <person name="Nichols A."/>
            <person name="Cepeda A.J."/>
            <person name="Yan W."/>
            <person name="Fan B."/>
            <person name="Jiang Y."/>
            <person name="Adhikari A."/>
            <person name="Zheng C.-J."/>
            <person name="Schuster L."/>
            <person name="Cowan T.M."/>
            <person name="Smanski M.J."/>
            <person name="Chevrette M.G."/>
            <person name="De Carvalho L.P.S."/>
            <person name="Shen B."/>
        </authorList>
    </citation>
    <scope>NUCLEOTIDE SEQUENCE [LARGE SCALE GENOMIC DNA]</scope>
    <source>
        <strain evidence="1 2">NPDC001166</strain>
    </source>
</reference>
<dbReference type="Gene3D" id="3.90.1140.10">
    <property type="entry name" value="Cyclic phosphodiesterase"/>
    <property type="match status" value="1"/>
</dbReference>
<comment type="caution">
    <text evidence="1">The sequence shown here is derived from an EMBL/GenBank/DDBJ whole genome shotgun (WGS) entry which is preliminary data.</text>
</comment>